<proteinExistence type="predicted"/>
<dbReference type="Proteomes" id="UP000176996">
    <property type="component" value="Unassembled WGS sequence"/>
</dbReference>
<feature type="transmembrane region" description="Helical" evidence="1">
    <location>
        <begin position="50"/>
        <end position="72"/>
    </location>
</feature>
<gene>
    <name evidence="2" type="ORF">A3A21_01965</name>
</gene>
<keyword evidence="1" id="KW-0472">Membrane</keyword>
<dbReference type="Pfam" id="PF14076">
    <property type="entry name" value="DUF4258"/>
    <property type="match status" value="1"/>
</dbReference>
<dbReference type="STRING" id="1798471.A3A21_01965"/>
<evidence type="ECO:0000256" key="1">
    <source>
        <dbReference type="SAM" id="Phobius"/>
    </source>
</evidence>
<organism evidence="2 3">
    <name type="scientific">Candidatus Jorgensenbacteria bacterium RIFCSPLOWO2_01_FULL_45_25b</name>
    <dbReference type="NCBI Taxonomy" id="1798471"/>
    <lineage>
        <taxon>Bacteria</taxon>
        <taxon>Candidatus Joergenseniibacteriota</taxon>
    </lineage>
</organism>
<evidence type="ECO:0000313" key="3">
    <source>
        <dbReference type="Proteomes" id="UP000176996"/>
    </source>
</evidence>
<evidence type="ECO:0000313" key="2">
    <source>
        <dbReference type="EMBL" id="OGG42132.1"/>
    </source>
</evidence>
<keyword evidence="1" id="KW-1133">Transmembrane helix</keyword>
<name>A0A1F6BZC4_9BACT</name>
<dbReference type="InterPro" id="IPR025354">
    <property type="entry name" value="DUF4258"/>
</dbReference>
<accession>A0A1F6BZC4</accession>
<dbReference type="EMBL" id="MFKK01000004">
    <property type="protein sequence ID" value="OGG42132.1"/>
    <property type="molecule type" value="Genomic_DNA"/>
</dbReference>
<dbReference type="AlphaFoldDB" id="A0A1F6BZC4"/>
<evidence type="ECO:0008006" key="4">
    <source>
        <dbReference type="Google" id="ProtNLM"/>
    </source>
</evidence>
<protein>
    <recommendedName>
        <fullName evidence="4">DUF4258 domain-containing protein</fullName>
    </recommendedName>
</protein>
<reference evidence="2 3" key="1">
    <citation type="journal article" date="2016" name="Nat. Commun.">
        <title>Thousands of microbial genomes shed light on interconnected biogeochemical processes in an aquifer system.</title>
        <authorList>
            <person name="Anantharaman K."/>
            <person name="Brown C.T."/>
            <person name="Hug L.A."/>
            <person name="Sharon I."/>
            <person name="Castelle C.J."/>
            <person name="Probst A.J."/>
            <person name="Thomas B.C."/>
            <person name="Singh A."/>
            <person name="Wilkins M.J."/>
            <person name="Karaoz U."/>
            <person name="Brodie E.L."/>
            <person name="Williams K.H."/>
            <person name="Hubbard S.S."/>
            <person name="Banfield J.F."/>
        </authorList>
    </citation>
    <scope>NUCLEOTIDE SEQUENCE [LARGE SCALE GENOMIC DNA]</scope>
</reference>
<comment type="caution">
    <text evidence="2">The sequence shown here is derived from an EMBL/GenBank/DDBJ whole genome shotgun (WGS) entry which is preliminary data.</text>
</comment>
<sequence length="78" mass="9296">MKIIFTHHAELKIRQRNIEKELVKTTLEDPDFVTESHANRKRAYKKFIKNYLEVIFVYEQGTIVVLTAHWVAKIKKTP</sequence>
<keyword evidence="1" id="KW-0812">Transmembrane</keyword>